<evidence type="ECO:0000256" key="1">
    <source>
        <dbReference type="SAM" id="MobiDB-lite"/>
    </source>
</evidence>
<gene>
    <name evidence="2" type="ORF">AXG93_4003s1000</name>
</gene>
<dbReference type="EMBL" id="LVLJ01001437">
    <property type="protein sequence ID" value="OAE29579.1"/>
    <property type="molecule type" value="Genomic_DNA"/>
</dbReference>
<organism evidence="2 3">
    <name type="scientific">Marchantia polymorpha subsp. ruderalis</name>
    <dbReference type="NCBI Taxonomy" id="1480154"/>
    <lineage>
        <taxon>Eukaryota</taxon>
        <taxon>Viridiplantae</taxon>
        <taxon>Streptophyta</taxon>
        <taxon>Embryophyta</taxon>
        <taxon>Marchantiophyta</taxon>
        <taxon>Marchantiopsida</taxon>
        <taxon>Marchantiidae</taxon>
        <taxon>Marchantiales</taxon>
        <taxon>Marchantiaceae</taxon>
        <taxon>Marchantia</taxon>
    </lineage>
</organism>
<evidence type="ECO:0000313" key="3">
    <source>
        <dbReference type="Proteomes" id="UP000077202"/>
    </source>
</evidence>
<protein>
    <submittedName>
        <fullName evidence="2">Uncharacterized protein</fullName>
    </submittedName>
</protein>
<sequence>MLLRWKDAPLAEEEKKRKMAEESTFAVSAFGVRRRANNEQARPKQKARKLILPPDSRPDIGRAAVARDSPSFEEDMSAEILERLRKKRCLPSEQVPFDDSPSEQGPSALEQFRVVPSAETPSAPKPLEHIPTGEGRNAETRVPSTEAPLAVTYRDDVVGPSGAGSPTPLEVLA</sequence>
<evidence type="ECO:0000313" key="2">
    <source>
        <dbReference type="EMBL" id="OAE29579.1"/>
    </source>
</evidence>
<feature type="region of interest" description="Disordered" evidence="1">
    <location>
        <begin position="36"/>
        <end position="73"/>
    </location>
</feature>
<reference evidence="2" key="1">
    <citation type="submission" date="2016-03" db="EMBL/GenBank/DDBJ databases">
        <title>Mechanisms controlling the formation of the plant cell surface in tip-growing cells are functionally conserved among land plants.</title>
        <authorList>
            <person name="Honkanen S."/>
            <person name="Jones V.A."/>
            <person name="Morieri G."/>
            <person name="Champion C."/>
            <person name="Hetherington A.J."/>
            <person name="Kelly S."/>
            <person name="Saint-Marcoux D."/>
            <person name="Proust H."/>
            <person name="Prescott H."/>
            <person name="Dolan L."/>
        </authorList>
    </citation>
    <scope>NUCLEOTIDE SEQUENCE [LARGE SCALE GENOMIC DNA]</scope>
    <source>
        <tissue evidence="2">Whole gametophyte</tissue>
    </source>
</reference>
<comment type="caution">
    <text evidence="2">The sequence shown here is derived from an EMBL/GenBank/DDBJ whole genome shotgun (WGS) entry which is preliminary data.</text>
</comment>
<feature type="region of interest" description="Disordered" evidence="1">
    <location>
        <begin position="1"/>
        <end position="21"/>
    </location>
</feature>
<feature type="region of interest" description="Disordered" evidence="1">
    <location>
        <begin position="115"/>
        <end position="173"/>
    </location>
</feature>
<keyword evidence="3" id="KW-1185">Reference proteome</keyword>
<dbReference type="Proteomes" id="UP000077202">
    <property type="component" value="Unassembled WGS sequence"/>
</dbReference>
<proteinExistence type="predicted"/>
<accession>A0A176W975</accession>
<name>A0A176W975_MARPO</name>
<dbReference type="AlphaFoldDB" id="A0A176W975"/>